<proteinExistence type="predicted"/>
<gene>
    <name evidence="2" type="ORF">M441DRAFT_58951</name>
</gene>
<feature type="compositionally biased region" description="Polar residues" evidence="1">
    <location>
        <begin position="1"/>
        <end position="12"/>
    </location>
</feature>
<accession>A0A2T3Z5R7</accession>
<reference evidence="2 3" key="1">
    <citation type="submission" date="2016-07" db="EMBL/GenBank/DDBJ databases">
        <title>Multiple horizontal gene transfer events from other fungi enriched the ability of initially mycotrophic Trichoderma (Ascomycota) to feed on dead plant biomass.</title>
        <authorList>
            <consortium name="DOE Joint Genome Institute"/>
            <person name="Aerts A."/>
            <person name="Atanasova L."/>
            <person name="Chenthamara K."/>
            <person name="Zhang J."/>
            <person name="Grujic M."/>
            <person name="Henrissat B."/>
            <person name="Kuo A."/>
            <person name="Salamov A."/>
            <person name="Lipzen A."/>
            <person name="Labutti K."/>
            <person name="Barry K."/>
            <person name="Miao Y."/>
            <person name="Rahimi M.J."/>
            <person name="Shen Q."/>
            <person name="Grigoriev I.V."/>
            <person name="Kubicek C.P."/>
            <person name="Druzhinina I.S."/>
        </authorList>
    </citation>
    <scope>NUCLEOTIDE SEQUENCE [LARGE SCALE GENOMIC DNA]</scope>
    <source>
        <strain evidence="2 3">CBS 433.97</strain>
    </source>
</reference>
<evidence type="ECO:0000313" key="2">
    <source>
        <dbReference type="EMBL" id="PTB40134.1"/>
    </source>
</evidence>
<evidence type="ECO:0000256" key="1">
    <source>
        <dbReference type="SAM" id="MobiDB-lite"/>
    </source>
</evidence>
<protein>
    <submittedName>
        <fullName evidence="2">Uncharacterized protein</fullName>
    </submittedName>
</protein>
<name>A0A2T3Z5R7_TRIA4</name>
<organism evidence="2 3">
    <name type="scientific">Trichoderma asperellum (strain ATCC 204424 / CBS 433.97 / NBRC 101777)</name>
    <dbReference type="NCBI Taxonomy" id="1042311"/>
    <lineage>
        <taxon>Eukaryota</taxon>
        <taxon>Fungi</taxon>
        <taxon>Dikarya</taxon>
        <taxon>Ascomycota</taxon>
        <taxon>Pezizomycotina</taxon>
        <taxon>Sordariomycetes</taxon>
        <taxon>Hypocreomycetidae</taxon>
        <taxon>Hypocreales</taxon>
        <taxon>Hypocreaceae</taxon>
        <taxon>Trichoderma</taxon>
    </lineage>
</organism>
<keyword evidence="3" id="KW-1185">Reference proteome</keyword>
<dbReference type="AlphaFoldDB" id="A0A2T3Z5R7"/>
<sequence>MWAQKATISSSPLREGKPARPELAAQSHMPEPTPGAVFCQALQGRPSTSSLSSTAYSSMRTGAH</sequence>
<feature type="region of interest" description="Disordered" evidence="1">
    <location>
        <begin position="1"/>
        <end position="64"/>
    </location>
</feature>
<feature type="compositionally biased region" description="Low complexity" evidence="1">
    <location>
        <begin position="47"/>
        <end position="58"/>
    </location>
</feature>
<dbReference type="Proteomes" id="UP000240493">
    <property type="component" value="Unassembled WGS sequence"/>
</dbReference>
<dbReference type="EMBL" id="KZ679263">
    <property type="protein sequence ID" value="PTB40134.1"/>
    <property type="molecule type" value="Genomic_DNA"/>
</dbReference>
<evidence type="ECO:0000313" key="3">
    <source>
        <dbReference type="Proteomes" id="UP000240493"/>
    </source>
</evidence>